<name>A0ABD5E0K4_9ACTN</name>
<evidence type="ECO:0000313" key="3">
    <source>
        <dbReference type="Proteomes" id="UP001183607"/>
    </source>
</evidence>
<dbReference type="InterPro" id="IPR012348">
    <property type="entry name" value="RNR-like"/>
</dbReference>
<evidence type="ECO:0000313" key="2">
    <source>
        <dbReference type="EMBL" id="MDT0414182.1"/>
    </source>
</evidence>
<evidence type="ECO:0008006" key="4">
    <source>
        <dbReference type="Google" id="ProtNLM"/>
    </source>
</evidence>
<evidence type="ECO:0000256" key="1">
    <source>
        <dbReference type="SAM" id="MobiDB-lite"/>
    </source>
</evidence>
<gene>
    <name evidence="2" type="ORF">RM574_01645</name>
</gene>
<dbReference type="AlphaFoldDB" id="A0ABD5E0K4"/>
<reference evidence="3" key="1">
    <citation type="submission" date="2023-07" db="EMBL/GenBank/DDBJ databases">
        <title>30 novel species of actinomycetes from the DSMZ collection.</title>
        <authorList>
            <person name="Nouioui I."/>
        </authorList>
    </citation>
    <scope>NUCLEOTIDE SEQUENCE [LARGE SCALE GENOMIC DNA]</scope>
    <source>
        <strain evidence="3">DSM 41982</strain>
    </source>
</reference>
<sequence length="254" mass="27409">MFKNTRDGGGGGRYASWTRDFESERERRARQGDPEWARGAALPPALVRSLRRFQVGENGDGAELIGKADRAGDPTYAAAARLFVAEERNHARLLAELLAAGGAGTLEAHWSDTAFVRLRRLLGLRLELLVLMVAEVVALRYYRTLRDGRVDPLLSEVAGRVLADEERHVPFHCARLREGFAHLPGPARRLVTAGWRALLAGAVCVVAADHGAALRRCGVTRREFVRDVVSSSAPVAATIAGAGPAPVPPAVLLT</sequence>
<comment type="caution">
    <text evidence="2">The sequence shown here is derived from an EMBL/GenBank/DDBJ whole genome shotgun (WGS) entry which is preliminary data.</text>
</comment>
<feature type="region of interest" description="Disordered" evidence="1">
    <location>
        <begin position="1"/>
        <end position="35"/>
    </location>
</feature>
<protein>
    <recommendedName>
        <fullName evidence="4">Ferritin-like domain-containing protein</fullName>
    </recommendedName>
</protein>
<dbReference type="EMBL" id="JAVRER010000002">
    <property type="protein sequence ID" value="MDT0414182.1"/>
    <property type="molecule type" value="Genomic_DNA"/>
</dbReference>
<dbReference type="Gene3D" id="1.10.620.20">
    <property type="entry name" value="Ribonucleotide Reductase, subunit A"/>
    <property type="match status" value="1"/>
</dbReference>
<proteinExistence type="predicted"/>
<accession>A0ABD5E0K4</accession>
<dbReference type="InterPro" id="IPR009078">
    <property type="entry name" value="Ferritin-like_SF"/>
</dbReference>
<dbReference type="Proteomes" id="UP001183607">
    <property type="component" value="Unassembled WGS sequence"/>
</dbReference>
<feature type="compositionally biased region" description="Basic and acidic residues" evidence="1">
    <location>
        <begin position="19"/>
        <end position="35"/>
    </location>
</feature>
<dbReference type="RefSeq" id="WP_093853263.1">
    <property type="nucleotide sequence ID" value="NZ_JAVRER010000002.1"/>
</dbReference>
<dbReference type="SUPFAM" id="SSF47240">
    <property type="entry name" value="Ferritin-like"/>
    <property type="match status" value="1"/>
</dbReference>
<organism evidence="2 3">
    <name type="scientific">Streptomyces evansiae</name>
    <dbReference type="NCBI Taxonomy" id="3075535"/>
    <lineage>
        <taxon>Bacteria</taxon>
        <taxon>Bacillati</taxon>
        <taxon>Actinomycetota</taxon>
        <taxon>Actinomycetes</taxon>
        <taxon>Kitasatosporales</taxon>
        <taxon>Streptomycetaceae</taxon>
        <taxon>Streptomyces</taxon>
    </lineage>
</organism>